<name>A0A9D4UE54_ADICA</name>
<evidence type="ECO:0000313" key="2">
    <source>
        <dbReference type="Proteomes" id="UP000886520"/>
    </source>
</evidence>
<dbReference type="OrthoDB" id="1741260at2759"/>
<accession>A0A9D4UE54</accession>
<comment type="caution">
    <text evidence="1">The sequence shown here is derived from an EMBL/GenBank/DDBJ whole genome shotgun (WGS) entry which is preliminary data.</text>
</comment>
<sequence length="68" mass="7378">MEKMTSKDSTAVTAACGWDDVFWQEVGLEDVVEGNYAKLWQSVAFPGYPLGSGLTSTTAKPRTSLQYG</sequence>
<keyword evidence="2" id="KW-1185">Reference proteome</keyword>
<evidence type="ECO:0000313" key="1">
    <source>
        <dbReference type="EMBL" id="KAI5065997.1"/>
    </source>
</evidence>
<dbReference type="Gene3D" id="3.30.420.40">
    <property type="match status" value="1"/>
</dbReference>
<dbReference type="AlphaFoldDB" id="A0A9D4UE54"/>
<organism evidence="1 2">
    <name type="scientific">Adiantum capillus-veneris</name>
    <name type="common">Maidenhair fern</name>
    <dbReference type="NCBI Taxonomy" id="13818"/>
    <lineage>
        <taxon>Eukaryota</taxon>
        <taxon>Viridiplantae</taxon>
        <taxon>Streptophyta</taxon>
        <taxon>Embryophyta</taxon>
        <taxon>Tracheophyta</taxon>
        <taxon>Polypodiopsida</taxon>
        <taxon>Polypodiidae</taxon>
        <taxon>Polypodiales</taxon>
        <taxon>Pteridineae</taxon>
        <taxon>Pteridaceae</taxon>
        <taxon>Vittarioideae</taxon>
        <taxon>Adiantum</taxon>
    </lineage>
</organism>
<dbReference type="EMBL" id="JABFUD020000018">
    <property type="protein sequence ID" value="KAI5065997.1"/>
    <property type="molecule type" value="Genomic_DNA"/>
</dbReference>
<reference evidence="1" key="1">
    <citation type="submission" date="2021-01" db="EMBL/GenBank/DDBJ databases">
        <title>Adiantum capillus-veneris genome.</title>
        <authorList>
            <person name="Fang Y."/>
            <person name="Liao Q."/>
        </authorList>
    </citation>
    <scope>NUCLEOTIDE SEQUENCE</scope>
    <source>
        <strain evidence="1">H3</strain>
        <tissue evidence="1">Leaf</tissue>
    </source>
</reference>
<gene>
    <name evidence="1" type="ORF">GOP47_0018621</name>
</gene>
<protein>
    <submittedName>
        <fullName evidence="1">Uncharacterized protein</fullName>
    </submittedName>
</protein>
<proteinExistence type="predicted"/>
<dbReference type="Proteomes" id="UP000886520">
    <property type="component" value="Chromosome 18"/>
</dbReference>